<protein>
    <submittedName>
        <fullName evidence="5">HlyD family efflux transporter periplasmic adaptor subunit</fullName>
    </submittedName>
</protein>
<evidence type="ECO:0000259" key="4">
    <source>
        <dbReference type="Pfam" id="PF25990"/>
    </source>
</evidence>
<evidence type="ECO:0000256" key="1">
    <source>
        <dbReference type="ARBA" id="ARBA00004196"/>
    </source>
</evidence>
<dbReference type="Pfam" id="PF25990">
    <property type="entry name" value="Beta-barrel_YknX"/>
    <property type="match status" value="1"/>
</dbReference>
<feature type="region of interest" description="Disordered" evidence="3">
    <location>
        <begin position="111"/>
        <end position="131"/>
    </location>
</feature>
<sequence length="244" mass="25489">MATHASAVDQAYRSAQAAQSASAQGSSQLQVDIAARDVRTPMSGIVTSVAAEEGKPAAGTLLTVADEGALLVRTEVKEIDVPQITVGDTVTVTTPTTGDREYRGTVRFVSPVASPGPAAGEEQPKDPGSRRATFPVEIEITGPVDGLRIGGTAKARIITDRETGVLAVTRDAVLGDNGVSYALVLAEQDGEHQVQRRQVRLGAANDIDVAVVDGELADGDRVITQPSEFQEFEGQDVAVDDARD</sequence>
<name>A0ABY8VSG6_9CORY</name>
<feature type="region of interest" description="Disordered" evidence="3">
    <location>
        <begin position="225"/>
        <end position="244"/>
    </location>
</feature>
<dbReference type="EMBL" id="CP126970">
    <property type="protein sequence ID" value="WIM71603.1"/>
    <property type="molecule type" value="Genomic_DNA"/>
</dbReference>
<feature type="domain" description="YknX-like beta-barrel" evidence="4">
    <location>
        <begin position="71"/>
        <end position="154"/>
    </location>
</feature>
<dbReference type="PANTHER" id="PTHR32347">
    <property type="entry name" value="EFFLUX SYSTEM COMPONENT YKNX-RELATED"/>
    <property type="match status" value="1"/>
</dbReference>
<comment type="subcellular location">
    <subcellularLocation>
        <location evidence="1">Cell envelope</location>
    </subcellularLocation>
</comment>
<dbReference type="InterPro" id="IPR058636">
    <property type="entry name" value="Beta-barrel_YknX"/>
</dbReference>
<proteinExistence type="predicted"/>
<evidence type="ECO:0000256" key="2">
    <source>
        <dbReference type="ARBA" id="ARBA00023054"/>
    </source>
</evidence>
<dbReference type="InterPro" id="IPR050465">
    <property type="entry name" value="UPF0194_transport"/>
</dbReference>
<feature type="region of interest" description="Disordered" evidence="3">
    <location>
        <begin position="1"/>
        <end position="30"/>
    </location>
</feature>
<gene>
    <name evidence="5" type="ORF">QP029_05955</name>
</gene>
<evidence type="ECO:0000313" key="6">
    <source>
        <dbReference type="Proteomes" id="UP001238805"/>
    </source>
</evidence>
<evidence type="ECO:0000256" key="3">
    <source>
        <dbReference type="SAM" id="MobiDB-lite"/>
    </source>
</evidence>
<accession>A0ABY8VSG6</accession>
<dbReference type="Gene3D" id="2.40.420.20">
    <property type="match status" value="1"/>
</dbReference>
<reference evidence="5 6" key="1">
    <citation type="submission" date="2023-05" db="EMBL/GenBank/DDBJ databases">
        <title>Corynebacterium suedekumii sp. nov. and Corynebacterium breve sp. nov. isolated from raw cow's milk.</title>
        <authorList>
            <person name="Baer M.K."/>
            <person name="Mehl L."/>
            <person name="Hellmuth R."/>
            <person name="Marke G."/>
            <person name="Lipski A."/>
        </authorList>
    </citation>
    <scope>NUCLEOTIDE SEQUENCE [LARGE SCALE GENOMIC DNA]</scope>
    <source>
        <strain evidence="5 6">LM112</strain>
    </source>
</reference>
<keyword evidence="6" id="KW-1185">Reference proteome</keyword>
<keyword evidence="2" id="KW-0175">Coiled coil</keyword>
<feature type="compositionally biased region" description="Low complexity" evidence="3">
    <location>
        <begin position="14"/>
        <end position="30"/>
    </location>
</feature>
<dbReference type="Gene3D" id="2.40.30.170">
    <property type="match status" value="1"/>
</dbReference>
<organism evidence="5 6">
    <name type="scientific">Corynebacterium suedekumii</name>
    <dbReference type="NCBI Taxonomy" id="3049801"/>
    <lineage>
        <taxon>Bacteria</taxon>
        <taxon>Bacillati</taxon>
        <taxon>Actinomycetota</taxon>
        <taxon>Actinomycetes</taxon>
        <taxon>Mycobacteriales</taxon>
        <taxon>Corynebacteriaceae</taxon>
        <taxon>Corynebacterium</taxon>
    </lineage>
</organism>
<dbReference type="Proteomes" id="UP001238805">
    <property type="component" value="Chromosome"/>
</dbReference>
<evidence type="ECO:0000313" key="5">
    <source>
        <dbReference type="EMBL" id="WIM71603.1"/>
    </source>
</evidence>